<dbReference type="EMBL" id="CXST01000002">
    <property type="protein sequence ID" value="CTQ45714.1"/>
    <property type="molecule type" value="Genomic_DNA"/>
</dbReference>
<accession>A0A0M6Y7M6</accession>
<name>A0A0M6Y7M6_9HYPH</name>
<dbReference type="OrthoDB" id="6455919at2"/>
<dbReference type="RefSeq" id="WP_145903737.1">
    <property type="nucleotide sequence ID" value="NZ_CXST01000002.1"/>
</dbReference>
<reference evidence="2" key="1">
    <citation type="submission" date="2015-07" db="EMBL/GenBank/DDBJ databases">
        <authorList>
            <person name="Rodrigo-Torres Lidia"/>
            <person name="Arahal R.David."/>
        </authorList>
    </citation>
    <scope>NUCLEOTIDE SEQUENCE [LARGE SCALE GENOMIC DNA]</scope>
    <source>
        <strain evidence="2">CECT 4801</strain>
    </source>
</reference>
<dbReference type="AlphaFoldDB" id="A0A0M6Y7M6"/>
<evidence type="ECO:0000313" key="1">
    <source>
        <dbReference type="EMBL" id="CTQ45714.1"/>
    </source>
</evidence>
<proteinExistence type="predicted"/>
<keyword evidence="2" id="KW-1185">Reference proteome</keyword>
<organism evidence="1 2">
    <name type="scientific">Roseibium aggregatum</name>
    <dbReference type="NCBI Taxonomy" id="187304"/>
    <lineage>
        <taxon>Bacteria</taxon>
        <taxon>Pseudomonadati</taxon>
        <taxon>Pseudomonadota</taxon>
        <taxon>Alphaproteobacteria</taxon>
        <taxon>Hyphomicrobiales</taxon>
        <taxon>Stappiaceae</taxon>
        <taxon>Roseibium</taxon>
    </lineage>
</organism>
<gene>
    <name evidence="1" type="ORF">LAL4801_04169</name>
</gene>
<sequence length="135" mass="15016">MIEPKFQLNIRDDANPCPKCGSKNTLASVDQFTEKPGERKTAVKCFSCGRRGPFASDMDLAVRRWNSWLEELKYTQPDIEIYPYVDPVSRVSGFRADIDMGPGYHGIGDSPAAALFQAAAAWVQFEARRAASEPN</sequence>
<protein>
    <submittedName>
        <fullName evidence="1">Restriction alleviation protein, Lar family</fullName>
    </submittedName>
</protein>
<evidence type="ECO:0000313" key="2">
    <source>
        <dbReference type="Proteomes" id="UP000048926"/>
    </source>
</evidence>
<dbReference type="Proteomes" id="UP000048926">
    <property type="component" value="Unassembled WGS sequence"/>
</dbReference>